<dbReference type="InterPro" id="IPR036397">
    <property type="entry name" value="RNaseH_sf"/>
</dbReference>
<evidence type="ECO:0000313" key="4">
    <source>
        <dbReference type="Proteomes" id="UP000317355"/>
    </source>
</evidence>
<accession>A0A558CPP2</accession>
<dbReference type="EMBL" id="VMRY01000098">
    <property type="protein sequence ID" value="TVT50717.1"/>
    <property type="molecule type" value="Genomic_DNA"/>
</dbReference>
<dbReference type="PROSITE" id="PS50994">
    <property type="entry name" value="INTEGRASE"/>
    <property type="match status" value="1"/>
</dbReference>
<dbReference type="SUPFAM" id="SSF48295">
    <property type="entry name" value="TrpR-like"/>
    <property type="match status" value="1"/>
</dbReference>
<organism evidence="3 4">
    <name type="scientific">Sedimenticola thiotaurini</name>
    <dbReference type="NCBI Taxonomy" id="1543721"/>
    <lineage>
        <taxon>Bacteria</taxon>
        <taxon>Pseudomonadati</taxon>
        <taxon>Pseudomonadota</taxon>
        <taxon>Gammaproteobacteria</taxon>
        <taxon>Chromatiales</taxon>
        <taxon>Sedimenticolaceae</taxon>
        <taxon>Sedimenticola</taxon>
    </lineage>
</organism>
<proteinExistence type="predicted"/>
<dbReference type="AlphaFoldDB" id="A0A558CPP2"/>
<dbReference type="Gene3D" id="1.10.1750.10">
    <property type="match status" value="1"/>
</dbReference>
<dbReference type="GO" id="GO:0043565">
    <property type="term" value="F:sequence-specific DNA binding"/>
    <property type="evidence" value="ECO:0007669"/>
    <property type="project" value="InterPro"/>
</dbReference>
<dbReference type="InterPro" id="IPR012337">
    <property type="entry name" value="RNaseH-like_sf"/>
</dbReference>
<dbReference type="GO" id="GO:0006310">
    <property type="term" value="P:DNA recombination"/>
    <property type="evidence" value="ECO:0007669"/>
    <property type="project" value="UniProtKB-KW"/>
</dbReference>
<dbReference type="InterPro" id="IPR010921">
    <property type="entry name" value="Trp_repressor/repl_initiator"/>
</dbReference>
<dbReference type="InterPro" id="IPR001584">
    <property type="entry name" value="Integrase_cat-core"/>
</dbReference>
<reference evidence="3 4" key="1">
    <citation type="submission" date="2019-07" db="EMBL/GenBank/DDBJ databases">
        <title>The pathways for chlorine oxyanion respiration interact through the shared metabolite chlorate.</title>
        <authorList>
            <person name="Barnum T.P."/>
            <person name="Cheng Y."/>
            <person name="Hill K.A."/>
            <person name="Lucas L.N."/>
            <person name="Carlson H.K."/>
            <person name="Coates J.D."/>
        </authorList>
    </citation>
    <scope>NUCLEOTIDE SEQUENCE [LARGE SCALE GENOMIC DNA]</scope>
    <source>
        <strain evidence="3">BK-3</strain>
    </source>
</reference>
<dbReference type="Pfam" id="PF00665">
    <property type="entry name" value="rve"/>
    <property type="match status" value="1"/>
</dbReference>
<dbReference type="GO" id="GO:0004803">
    <property type="term" value="F:transposase activity"/>
    <property type="evidence" value="ECO:0007669"/>
    <property type="project" value="TreeGrafter"/>
</dbReference>
<feature type="domain" description="Integrase catalytic" evidence="2">
    <location>
        <begin position="161"/>
        <end position="323"/>
    </location>
</feature>
<dbReference type="SUPFAM" id="SSF53098">
    <property type="entry name" value="Ribonuclease H-like"/>
    <property type="match status" value="1"/>
</dbReference>
<dbReference type="GO" id="GO:0015074">
    <property type="term" value="P:DNA integration"/>
    <property type="evidence" value="ECO:0007669"/>
    <property type="project" value="InterPro"/>
</dbReference>
<protein>
    <submittedName>
        <fullName evidence="3">IS30 family transposase</fullName>
    </submittedName>
</protein>
<keyword evidence="1" id="KW-0233">DNA recombination</keyword>
<dbReference type="Pfam" id="PF13936">
    <property type="entry name" value="HTH_38"/>
    <property type="match status" value="1"/>
</dbReference>
<dbReference type="InterPro" id="IPR051917">
    <property type="entry name" value="Transposase-Integrase"/>
</dbReference>
<dbReference type="NCBIfam" id="NF033563">
    <property type="entry name" value="transpos_IS30"/>
    <property type="match status" value="1"/>
</dbReference>
<dbReference type="InterPro" id="IPR053392">
    <property type="entry name" value="Transposase_IS30-like"/>
</dbReference>
<comment type="caution">
    <text evidence="3">The sequence shown here is derived from an EMBL/GenBank/DDBJ whole genome shotgun (WGS) entry which is preliminary data.</text>
</comment>
<dbReference type="PANTHER" id="PTHR10948:SF23">
    <property type="entry name" value="TRANSPOSASE INSI FOR INSERTION SEQUENCE ELEMENT IS30A-RELATED"/>
    <property type="match status" value="1"/>
</dbReference>
<dbReference type="GO" id="GO:0032196">
    <property type="term" value="P:transposition"/>
    <property type="evidence" value="ECO:0007669"/>
    <property type="project" value="TreeGrafter"/>
</dbReference>
<evidence type="ECO:0000313" key="3">
    <source>
        <dbReference type="EMBL" id="TVT50717.1"/>
    </source>
</evidence>
<dbReference type="GO" id="GO:0005829">
    <property type="term" value="C:cytosol"/>
    <property type="evidence" value="ECO:0007669"/>
    <property type="project" value="TreeGrafter"/>
</dbReference>
<evidence type="ECO:0000256" key="1">
    <source>
        <dbReference type="ARBA" id="ARBA00023172"/>
    </source>
</evidence>
<evidence type="ECO:0000259" key="2">
    <source>
        <dbReference type="PROSITE" id="PS50994"/>
    </source>
</evidence>
<dbReference type="PANTHER" id="PTHR10948">
    <property type="entry name" value="TRANSPOSASE"/>
    <property type="match status" value="1"/>
</dbReference>
<dbReference type="Proteomes" id="UP000317355">
    <property type="component" value="Unassembled WGS sequence"/>
</dbReference>
<name>A0A558CPP2_9GAMM</name>
<sequence>MSYHHFSANERHTLMYLLHMRLSYREIGRRLGRHHSTISREVKRNGRRFACYWDEPAHRWAMERRQKARHTRKRCNSKLVCYVMDKLTQDWSPQTIAQRLKMDHPRSTRLRISHESIYRWIYADAARGGTLYQHLLRRHKRRRRQFKYGTGRGLIPNRVSIHDRPKSIENRVRFGHWEGDTVEGKKSTGGIATHVERKSRLLIAGKLKDKCADTFAQVTSEIFEAIPGKLRKTLTVDNGKEFSQFKKIEEATGMAVFFADPYAPWQRGTNENTNGLLRHYFPKGIDWRKVTDEMLASAVEKLNNRPRKCLGYRTPNEVFFGLMNGWRT</sequence>
<gene>
    <name evidence="3" type="ORF">FHK82_16145</name>
</gene>
<dbReference type="InterPro" id="IPR025246">
    <property type="entry name" value="IS30-like_HTH"/>
</dbReference>
<dbReference type="Gene3D" id="3.30.420.10">
    <property type="entry name" value="Ribonuclease H-like superfamily/Ribonuclease H"/>
    <property type="match status" value="1"/>
</dbReference>